<dbReference type="InterPro" id="IPR056362">
    <property type="entry name" value="AtuA-like_ferredoxin_dom"/>
</dbReference>
<dbReference type="AlphaFoldDB" id="A0AAD3RXR3"/>
<comment type="caution">
    <text evidence="4">The sequence shown here is derived from an EMBL/GenBank/DDBJ whole genome shotgun (WGS) entry which is preliminary data.</text>
</comment>
<dbReference type="Proteomes" id="UP001279734">
    <property type="component" value="Unassembled WGS sequence"/>
</dbReference>
<dbReference type="PANTHER" id="PTHR47472">
    <property type="entry name" value="PROPIONYL-COA CARBOXYLASE"/>
    <property type="match status" value="1"/>
</dbReference>
<evidence type="ECO:0000313" key="5">
    <source>
        <dbReference type="Proteomes" id="UP001279734"/>
    </source>
</evidence>
<proteinExistence type="predicted"/>
<dbReference type="Pfam" id="PF07287">
    <property type="entry name" value="AtuA"/>
    <property type="match status" value="1"/>
</dbReference>
<sequence>MMQRQEQDEILNCVVNLRANPQRRRDKVYIGCGAGFGGDRPAAALKLLDRVKELNYLVLECLAERTLADRYLAMVSGGDGFDPRILEWMHLLLPLAVERGTCIITNMGAMDPTRAQEKVLETASSLRLSITVAIAHEVAITSSVPGSLPNRQYNILKGGVSTYLGAAPIVKCLEIYKPNVIITSRVADAALFLGPMVYELGWNWDDLEQLAQGSLAGHLLECGCQLTGGYFMHPGDKNRDMSFSHLLDVSLPFAEVSYDGQVIVAKADCTGGILNFNTCAQQLLYEVGDPSAYITPDVVIDIQNVSFRSLSGSEVLCVGAKPSAGLVPEKLLQLVPKESGWKGWGEISYGGCECAKRATAAEYLVRSWMEEVFPGIDSCIVSYTIGLDSLKATSNCNGIPMGTDCGDIRLRMDGLFELKEHAVKFAQEFTALYTNGPAGGGGISTGYKREIVLEKQLIGRDLVFWQTGVKSTNMKNIRDERCGLAEVPMERSVISHAVRHGNIHHSHPDLSSHERASAPAPSGQKIPLYEVAHSRSGDKGNDLNFSVIPHCPTDIERLKVIITPKWVKEALSPLLNPSSFPDSDAIDKRDKWVKENVKVEIYEVKGIHSLNVVVRNILDGGVNCSRRIDRHGKTISDIILCQQVVLP</sequence>
<organism evidence="4 5">
    <name type="scientific">Nepenthes gracilis</name>
    <name type="common">Slender pitcher plant</name>
    <dbReference type="NCBI Taxonomy" id="150966"/>
    <lineage>
        <taxon>Eukaryota</taxon>
        <taxon>Viridiplantae</taxon>
        <taxon>Streptophyta</taxon>
        <taxon>Embryophyta</taxon>
        <taxon>Tracheophyta</taxon>
        <taxon>Spermatophyta</taxon>
        <taxon>Magnoliopsida</taxon>
        <taxon>eudicotyledons</taxon>
        <taxon>Gunneridae</taxon>
        <taxon>Pentapetalae</taxon>
        <taxon>Caryophyllales</taxon>
        <taxon>Nepenthaceae</taxon>
        <taxon>Nepenthes</taxon>
    </lineage>
</organism>
<name>A0AAD3RXR3_NEPGR</name>
<dbReference type="PANTHER" id="PTHR47472:SF1">
    <property type="entry name" value="DUF1446-DOMAIN-CONTAINING PROTEIN"/>
    <property type="match status" value="1"/>
</dbReference>
<feature type="domain" description="AtuA-like ferredoxin-fold" evidence="3">
    <location>
        <begin position="526"/>
        <end position="644"/>
    </location>
</feature>
<accession>A0AAD3RXR3</accession>
<feature type="compositionally biased region" description="Basic and acidic residues" evidence="1">
    <location>
        <begin position="506"/>
        <end position="516"/>
    </location>
</feature>
<evidence type="ECO:0000256" key="1">
    <source>
        <dbReference type="SAM" id="MobiDB-lite"/>
    </source>
</evidence>
<feature type="domain" description="Acyclic terpene utilisation N-terminal" evidence="2">
    <location>
        <begin position="28"/>
        <end position="451"/>
    </location>
</feature>
<evidence type="ECO:0000259" key="2">
    <source>
        <dbReference type="Pfam" id="PF07287"/>
    </source>
</evidence>
<dbReference type="Pfam" id="PF23544">
    <property type="entry name" value="AtuA_ferredoxin"/>
    <property type="match status" value="1"/>
</dbReference>
<keyword evidence="5" id="KW-1185">Reference proteome</keyword>
<reference evidence="4" key="1">
    <citation type="submission" date="2023-05" db="EMBL/GenBank/DDBJ databases">
        <title>Nepenthes gracilis genome sequencing.</title>
        <authorList>
            <person name="Fukushima K."/>
        </authorList>
    </citation>
    <scope>NUCLEOTIDE SEQUENCE</scope>
    <source>
        <strain evidence="4">SING2019-196</strain>
    </source>
</reference>
<protein>
    <submittedName>
        <fullName evidence="4">Uncharacterized protein</fullName>
    </submittedName>
</protein>
<feature type="region of interest" description="Disordered" evidence="1">
    <location>
        <begin position="503"/>
        <end position="522"/>
    </location>
</feature>
<dbReference type="EMBL" id="BSYO01000002">
    <property type="protein sequence ID" value="GMH00529.1"/>
    <property type="molecule type" value="Genomic_DNA"/>
</dbReference>
<dbReference type="InterPro" id="IPR010839">
    <property type="entry name" value="AtuA_N"/>
</dbReference>
<evidence type="ECO:0000313" key="4">
    <source>
        <dbReference type="EMBL" id="GMH00529.1"/>
    </source>
</evidence>
<evidence type="ECO:0000259" key="3">
    <source>
        <dbReference type="Pfam" id="PF23544"/>
    </source>
</evidence>
<gene>
    <name evidence="4" type="ORF">Nepgr_002368</name>
</gene>